<dbReference type="GO" id="GO:0003677">
    <property type="term" value="F:DNA binding"/>
    <property type="evidence" value="ECO:0007669"/>
    <property type="project" value="InterPro"/>
</dbReference>
<evidence type="ECO:0000313" key="1">
    <source>
        <dbReference type="EMBL" id="VYT08999.1"/>
    </source>
</evidence>
<dbReference type="AlphaFoldDB" id="A0A6N2TVG4"/>
<dbReference type="SUPFAM" id="SSF46894">
    <property type="entry name" value="C-terminal effector domain of the bipartite response regulators"/>
    <property type="match status" value="1"/>
</dbReference>
<dbReference type="InterPro" id="IPR016032">
    <property type="entry name" value="Sig_transdc_resp-reg_C-effctor"/>
</dbReference>
<dbReference type="InterPro" id="IPR036388">
    <property type="entry name" value="WH-like_DNA-bd_sf"/>
</dbReference>
<dbReference type="Gene3D" id="1.10.10.10">
    <property type="entry name" value="Winged helix-like DNA-binding domain superfamily/Winged helix DNA-binding domain"/>
    <property type="match status" value="1"/>
</dbReference>
<organism evidence="1">
    <name type="scientific">uncultured Anaerotruncus sp</name>
    <dbReference type="NCBI Taxonomy" id="905011"/>
    <lineage>
        <taxon>Bacteria</taxon>
        <taxon>Bacillati</taxon>
        <taxon>Bacillota</taxon>
        <taxon>Clostridia</taxon>
        <taxon>Eubacteriales</taxon>
        <taxon>Oscillospiraceae</taxon>
        <taxon>Anaerotruncus</taxon>
        <taxon>environmental samples</taxon>
    </lineage>
</organism>
<protein>
    <submittedName>
        <fullName evidence="1">Uncharacterized protein</fullName>
    </submittedName>
</protein>
<proteinExistence type="predicted"/>
<reference evidence="1" key="1">
    <citation type="submission" date="2019-11" db="EMBL/GenBank/DDBJ databases">
        <authorList>
            <person name="Feng L."/>
        </authorList>
    </citation>
    <scope>NUCLEOTIDE SEQUENCE</scope>
    <source>
        <strain evidence="1">AundefinedLFYP135</strain>
    </source>
</reference>
<accession>A0A6N2TVG4</accession>
<sequence>MNLVEQTLLRLGGHVANISYQRFLHVMDLILQQDVFPSGQLMSKIYSQAARDLDVSRDVLVRSVARVVDDMWYNGNPKILKEILEEKPEYKPYPKDMLYYLYRYVQKKEKEQPAELVKV</sequence>
<name>A0A6N2TVG4_9FIRM</name>
<dbReference type="GO" id="GO:0006355">
    <property type="term" value="P:regulation of DNA-templated transcription"/>
    <property type="evidence" value="ECO:0007669"/>
    <property type="project" value="InterPro"/>
</dbReference>
<dbReference type="EMBL" id="CACRSL010000003">
    <property type="protein sequence ID" value="VYT08999.1"/>
    <property type="molecule type" value="Genomic_DNA"/>
</dbReference>
<gene>
    <name evidence="1" type="ORF">AULFYP135_01598</name>
</gene>